<dbReference type="Gene3D" id="3.20.20.140">
    <property type="entry name" value="Metal-dependent hydrolases"/>
    <property type="match status" value="1"/>
</dbReference>
<dbReference type="GO" id="GO:0005829">
    <property type="term" value="C:cytosol"/>
    <property type="evidence" value="ECO:0007669"/>
    <property type="project" value="TreeGrafter"/>
</dbReference>
<name>A0A644YM02_9ZZZZ</name>
<comment type="caution">
    <text evidence="3">The sequence shown here is derived from an EMBL/GenBank/DDBJ whole genome shotgun (WGS) entry which is preliminary data.</text>
</comment>
<evidence type="ECO:0000256" key="2">
    <source>
        <dbReference type="ARBA" id="ARBA00022801"/>
    </source>
</evidence>
<dbReference type="Pfam" id="PF01026">
    <property type="entry name" value="TatD_DNase"/>
    <property type="match status" value="1"/>
</dbReference>
<organism evidence="3">
    <name type="scientific">bioreactor metagenome</name>
    <dbReference type="NCBI Taxonomy" id="1076179"/>
    <lineage>
        <taxon>unclassified sequences</taxon>
        <taxon>metagenomes</taxon>
        <taxon>ecological metagenomes</taxon>
    </lineage>
</organism>
<dbReference type="InterPro" id="IPR018228">
    <property type="entry name" value="DNase_TatD-rel_CS"/>
</dbReference>
<dbReference type="PROSITE" id="PS01091">
    <property type="entry name" value="TATD_3"/>
    <property type="match status" value="1"/>
</dbReference>
<dbReference type="NCBIfam" id="TIGR00010">
    <property type="entry name" value="YchF/TatD family DNA exonuclease"/>
    <property type="match status" value="1"/>
</dbReference>
<dbReference type="InterPro" id="IPR032466">
    <property type="entry name" value="Metal_Hydrolase"/>
</dbReference>
<dbReference type="GO" id="GO:0004536">
    <property type="term" value="F:DNA nuclease activity"/>
    <property type="evidence" value="ECO:0007669"/>
    <property type="project" value="InterPro"/>
</dbReference>
<dbReference type="CDD" id="cd01310">
    <property type="entry name" value="TatD_DNAse"/>
    <property type="match status" value="1"/>
</dbReference>
<evidence type="ECO:0000313" key="3">
    <source>
        <dbReference type="EMBL" id="MPM29615.1"/>
    </source>
</evidence>
<keyword evidence="1" id="KW-0479">Metal-binding</keyword>
<reference evidence="3" key="1">
    <citation type="submission" date="2019-08" db="EMBL/GenBank/DDBJ databases">
        <authorList>
            <person name="Kucharzyk K."/>
            <person name="Murdoch R.W."/>
            <person name="Higgins S."/>
            <person name="Loffler F."/>
        </authorList>
    </citation>
    <scope>NUCLEOTIDE SEQUENCE</scope>
</reference>
<evidence type="ECO:0000256" key="1">
    <source>
        <dbReference type="ARBA" id="ARBA00022723"/>
    </source>
</evidence>
<gene>
    <name evidence="3" type="primary">dtd3_12</name>
    <name evidence="3" type="ORF">SDC9_76155</name>
</gene>
<protein>
    <submittedName>
        <fullName evidence="3">D-aminoacyl-tRNA deacylase</fullName>
        <ecNumber evidence="3">3.1.1.96</ecNumber>
    </submittedName>
</protein>
<keyword evidence="2 3" id="KW-0378">Hydrolase</keyword>
<accession>A0A644YM02</accession>
<dbReference type="EC" id="3.1.1.96" evidence="3"/>
<dbReference type="PIRSF" id="PIRSF005902">
    <property type="entry name" value="DNase_TatD"/>
    <property type="match status" value="1"/>
</dbReference>
<dbReference type="InterPro" id="IPR001130">
    <property type="entry name" value="TatD-like"/>
</dbReference>
<dbReference type="InterPro" id="IPR015991">
    <property type="entry name" value="TatD/YcfH-like"/>
</dbReference>
<dbReference type="EMBL" id="VSSQ01005561">
    <property type="protein sequence ID" value="MPM29615.1"/>
    <property type="molecule type" value="Genomic_DNA"/>
</dbReference>
<dbReference type="SUPFAM" id="SSF51556">
    <property type="entry name" value="Metallo-dependent hydrolases"/>
    <property type="match status" value="1"/>
</dbReference>
<proteinExistence type="predicted"/>
<dbReference type="GO" id="GO:0051499">
    <property type="term" value="F:D-aminoacyl-tRNA deacylase activity"/>
    <property type="evidence" value="ECO:0007669"/>
    <property type="project" value="UniProtKB-EC"/>
</dbReference>
<dbReference type="PANTHER" id="PTHR46124">
    <property type="entry name" value="D-AMINOACYL-TRNA DEACYLASE"/>
    <property type="match status" value="1"/>
</dbReference>
<dbReference type="FunFam" id="3.20.20.140:FF:000005">
    <property type="entry name" value="TatD family hydrolase"/>
    <property type="match status" value="1"/>
</dbReference>
<sequence>MTLYFDTHAHYDDNAFSKDRDEILSSLPKKGVSLTVCPASDMASAQVCVRLADAYPYVYAAVGVHPHDAERVPAGWLAGLEALSYHPKVVAVGEIGLDYYYDRSPREVQQDVFRSQMALALKRCLPVIVHDREAHRDCLNVVRAYPGVTGVYHCYSGSLEDAKTLVNLGWMLSFTGAVTFKNARRALEVIGWLPMERIMIETDSPYLTPEPFRGRRNDSTYVYRVAEVIAQVKDLPVDEVARITMENGKRFFHIDQNVET</sequence>
<dbReference type="AlphaFoldDB" id="A0A644YM02"/>
<dbReference type="GO" id="GO:0046872">
    <property type="term" value="F:metal ion binding"/>
    <property type="evidence" value="ECO:0007669"/>
    <property type="project" value="UniProtKB-KW"/>
</dbReference>
<dbReference type="PANTHER" id="PTHR46124:SF2">
    <property type="entry name" value="D-AMINOACYL-TRNA DEACYLASE"/>
    <property type="match status" value="1"/>
</dbReference>